<protein>
    <recommendedName>
        <fullName evidence="3">Tick transposon</fullName>
    </recommendedName>
</protein>
<dbReference type="EMBL" id="JANPWB010000006">
    <property type="protein sequence ID" value="KAJ1177005.1"/>
    <property type="molecule type" value="Genomic_DNA"/>
</dbReference>
<evidence type="ECO:0000313" key="2">
    <source>
        <dbReference type="Proteomes" id="UP001066276"/>
    </source>
</evidence>
<dbReference type="Proteomes" id="UP001066276">
    <property type="component" value="Chromosome 3_2"/>
</dbReference>
<comment type="caution">
    <text evidence="1">The sequence shown here is derived from an EMBL/GenBank/DDBJ whole genome shotgun (WGS) entry which is preliminary data.</text>
</comment>
<name>A0AAV7TKR2_PLEWA</name>
<keyword evidence="2" id="KW-1185">Reference proteome</keyword>
<gene>
    <name evidence="1" type="ORF">NDU88_002271</name>
</gene>
<evidence type="ECO:0008006" key="3">
    <source>
        <dbReference type="Google" id="ProtNLM"/>
    </source>
</evidence>
<evidence type="ECO:0000313" key="1">
    <source>
        <dbReference type="EMBL" id="KAJ1177005.1"/>
    </source>
</evidence>
<sequence>MDLKITELSAASASIRTDIACLSEKVADRDQRLSSVEDHIGMLPVHNAELQTLRGKIADLEDRSHRGNVCFFGIPEKREGTDIKLFLQRLLPELTGLTVSPPLEFQRVHRVSPPCSISLRQPRPIIACFLRHEQAQQVFLKARPQGPFLLEDQEVRVAAGFSKITNEKRKAFLALRPQLPIDPHAPLPQSDRSFALFFPTVTAQPGPLTSNLILDARPYHHLARWLLP</sequence>
<organism evidence="1 2">
    <name type="scientific">Pleurodeles waltl</name>
    <name type="common">Iberian ribbed newt</name>
    <dbReference type="NCBI Taxonomy" id="8319"/>
    <lineage>
        <taxon>Eukaryota</taxon>
        <taxon>Metazoa</taxon>
        <taxon>Chordata</taxon>
        <taxon>Craniata</taxon>
        <taxon>Vertebrata</taxon>
        <taxon>Euteleostomi</taxon>
        <taxon>Amphibia</taxon>
        <taxon>Batrachia</taxon>
        <taxon>Caudata</taxon>
        <taxon>Salamandroidea</taxon>
        <taxon>Salamandridae</taxon>
        <taxon>Pleurodelinae</taxon>
        <taxon>Pleurodeles</taxon>
    </lineage>
</organism>
<accession>A0AAV7TKR2</accession>
<dbReference type="Gene3D" id="3.30.70.1820">
    <property type="entry name" value="L1 transposable element, RRM domain"/>
    <property type="match status" value="1"/>
</dbReference>
<dbReference type="PANTHER" id="PTHR11505">
    <property type="entry name" value="L1 TRANSPOSABLE ELEMENT-RELATED"/>
    <property type="match status" value="1"/>
</dbReference>
<dbReference type="AlphaFoldDB" id="A0AAV7TKR2"/>
<dbReference type="InterPro" id="IPR004244">
    <property type="entry name" value="Transposase_22"/>
</dbReference>
<proteinExistence type="predicted"/>
<reference evidence="1" key="1">
    <citation type="journal article" date="2022" name="bioRxiv">
        <title>Sequencing and chromosome-scale assembly of the giantPleurodeles waltlgenome.</title>
        <authorList>
            <person name="Brown T."/>
            <person name="Elewa A."/>
            <person name="Iarovenko S."/>
            <person name="Subramanian E."/>
            <person name="Araus A.J."/>
            <person name="Petzold A."/>
            <person name="Susuki M."/>
            <person name="Suzuki K.-i.T."/>
            <person name="Hayashi T."/>
            <person name="Toyoda A."/>
            <person name="Oliveira C."/>
            <person name="Osipova E."/>
            <person name="Leigh N.D."/>
            <person name="Simon A."/>
            <person name="Yun M.H."/>
        </authorList>
    </citation>
    <scope>NUCLEOTIDE SEQUENCE</scope>
    <source>
        <strain evidence="1">20211129_DDA</strain>
        <tissue evidence="1">Liver</tissue>
    </source>
</reference>